<keyword evidence="4" id="KW-1185">Reference proteome</keyword>
<feature type="compositionally biased region" description="Polar residues" evidence="1">
    <location>
        <begin position="205"/>
        <end position="232"/>
    </location>
</feature>
<evidence type="ECO:0000256" key="1">
    <source>
        <dbReference type="SAM" id="MobiDB-lite"/>
    </source>
</evidence>
<dbReference type="RefSeq" id="WP_310797516.1">
    <property type="nucleotide sequence ID" value="NZ_CP123872.1"/>
</dbReference>
<feature type="signal peptide" evidence="2">
    <location>
        <begin position="1"/>
        <end position="34"/>
    </location>
</feature>
<feature type="compositionally biased region" description="Basic and acidic residues" evidence="1">
    <location>
        <begin position="276"/>
        <end position="293"/>
    </location>
</feature>
<evidence type="ECO:0000256" key="2">
    <source>
        <dbReference type="SAM" id="SignalP"/>
    </source>
</evidence>
<dbReference type="EMBL" id="CP123872">
    <property type="protein sequence ID" value="WND01687.1"/>
    <property type="molecule type" value="Genomic_DNA"/>
</dbReference>
<dbReference type="Proteomes" id="UP001268683">
    <property type="component" value="Chromosome"/>
</dbReference>
<sequence length="1123" mass="125770">MKYFNKVSGVGRMSYTVKSTVVAALLMTALPALAGSATSANSAVTASQAQAQVPVRGSEQNGFTRLIFDFPVEVPFQVVKTGTTLEVIFEASFQPAFTGAVQSGMTNFTAPSSVGTTTTTTVRFTVNAEAYPRQYRRGTSVYLDIYPVTPAFVRDRTRRMRERLAQGTVRPQVTSPTPAQTSSSRPASTPDTAEARTAATPEESNAATTQGAPATSGATPENRTENQSTSDANVPPVGDEPPSAAAAVKKPDEEIIQKEKPKQDRDLSNLVSTTELKPKDDKKPQDDKKKEALEGPEYTQGESKAVTDGQDMDVQLTVTKKSKGVIFETNDGIAGSGGTLSVDVNSLPDLSGVSFIFNMPGIVPAAAFERYGNLWIVFDGKMNIDDRGMLEAKKILEGRVQGVYPVEHKDATILRMAITANQNIVMEVIEDRWVLQLKDTPTRPRFPLLPQRRNDTLNGNHIFVEANQIGNKLTFEDPTIGDEVVVLPLLGMGRGLSSKRDYAEAILMKTAQGIAIEPLSDKVIINRFRTGVAIKTEVLSKVGEMSAILAQKLVDFDAWRIGSTRDYKKNRARLMLKLSLAERKQRNKYRWDLARFYLAHNRPTESLGLLGLMVEDDPTIERKGDFLAVRGIANYRMGRMAESGADLFKTTLNGEQDIELWRAKIKESRGAFKDTLDHYRRGKDVIGGYVPADRASIQLAVIRAALAEENFRMAQQELDLFQEMKTDNLRERQVTEGKYLRGKLAEAQGRQSEALGYFDEVSSSLDRRLSAYARFSRVMHNLKMKDISDDEAIAELERLSFAWRGPKFEGLVKSKLVELYEQKKHYNMAFDALKYGTIYFRSEATKHRFPERMRNLFKRLFLNGEANSLPASRAVAMFFQYQEHNPKGPDGDRIVINLVDRLEQMDLLDDAANLYLHLITTRVETQSAKASLAADLARVYILDKKPEKSLDIIRATKQMGLPEDIIDKRRWVEAKALIELGRYEEAEVHLEDDGSSMAKELRADLYWGAQDYEQVVTSTRVLLGDSWRRNEMLDSKSRLFLIRSCIAMAFNRDREGLKEMRDRYGLQMRVGDLNTAFELLTNQEDLSGGELNSIVEQIASINKLRTFMRDYNKDFSDKSAQSQ</sequence>
<organism evidence="3 4">
    <name type="scientific">Temperatibacter marinus</name>
    <dbReference type="NCBI Taxonomy" id="1456591"/>
    <lineage>
        <taxon>Bacteria</taxon>
        <taxon>Pseudomonadati</taxon>
        <taxon>Pseudomonadota</taxon>
        <taxon>Alphaproteobacteria</taxon>
        <taxon>Kordiimonadales</taxon>
        <taxon>Temperatibacteraceae</taxon>
        <taxon>Temperatibacter</taxon>
    </lineage>
</organism>
<accession>A0AA52H8P9</accession>
<feature type="compositionally biased region" description="Polar residues" evidence="1">
    <location>
        <begin position="169"/>
        <end position="187"/>
    </location>
</feature>
<reference evidence="3" key="1">
    <citation type="submission" date="2023-04" db="EMBL/GenBank/DDBJ databases">
        <title>Complete genome sequence of Temperatibacter marinus.</title>
        <authorList>
            <person name="Rong J.-C."/>
            <person name="Yi M.-L."/>
            <person name="Zhao Q."/>
        </authorList>
    </citation>
    <scope>NUCLEOTIDE SEQUENCE</scope>
    <source>
        <strain evidence="3">NBRC 110045</strain>
    </source>
</reference>
<feature type="region of interest" description="Disordered" evidence="1">
    <location>
        <begin position="164"/>
        <end position="310"/>
    </location>
</feature>
<dbReference type="KEGG" id="tmk:QGN29_08955"/>
<name>A0AA52H8P9_9PROT</name>
<feature type="compositionally biased region" description="Low complexity" evidence="1">
    <location>
        <begin position="189"/>
        <end position="203"/>
    </location>
</feature>
<dbReference type="Gene3D" id="1.25.40.10">
    <property type="entry name" value="Tetratricopeptide repeat domain"/>
    <property type="match status" value="1"/>
</dbReference>
<feature type="compositionally biased region" description="Basic and acidic residues" evidence="1">
    <location>
        <begin position="249"/>
        <end position="267"/>
    </location>
</feature>
<proteinExistence type="predicted"/>
<protein>
    <recommendedName>
        <fullName evidence="5">Tetratricopeptide repeat protein</fullName>
    </recommendedName>
</protein>
<dbReference type="AlphaFoldDB" id="A0AA52H8P9"/>
<evidence type="ECO:0000313" key="4">
    <source>
        <dbReference type="Proteomes" id="UP001268683"/>
    </source>
</evidence>
<evidence type="ECO:0008006" key="5">
    <source>
        <dbReference type="Google" id="ProtNLM"/>
    </source>
</evidence>
<gene>
    <name evidence="3" type="ORF">QGN29_08955</name>
</gene>
<feature type="chain" id="PRO_5041349182" description="Tetratricopeptide repeat protein" evidence="2">
    <location>
        <begin position="35"/>
        <end position="1123"/>
    </location>
</feature>
<keyword evidence="2" id="KW-0732">Signal</keyword>
<evidence type="ECO:0000313" key="3">
    <source>
        <dbReference type="EMBL" id="WND01687.1"/>
    </source>
</evidence>
<dbReference type="InterPro" id="IPR011990">
    <property type="entry name" value="TPR-like_helical_dom_sf"/>
</dbReference>